<dbReference type="Pfam" id="PF11700">
    <property type="entry name" value="ATG22"/>
    <property type="match status" value="1"/>
</dbReference>
<dbReference type="RefSeq" id="WP_253360583.1">
    <property type="nucleotide sequence ID" value="NZ_JAIULA010000011.1"/>
</dbReference>
<dbReference type="SUPFAM" id="SSF103473">
    <property type="entry name" value="MFS general substrate transporter"/>
    <property type="match status" value="1"/>
</dbReference>
<gene>
    <name evidence="8" type="ORF">LB941_06850</name>
</gene>
<dbReference type="InterPro" id="IPR036259">
    <property type="entry name" value="MFS_trans_sf"/>
</dbReference>
<dbReference type="PANTHER" id="PTHR23519:SF1">
    <property type="entry name" value="AUTOPHAGY-RELATED PROTEIN 22"/>
    <property type="match status" value="1"/>
</dbReference>
<evidence type="ECO:0000313" key="8">
    <source>
        <dbReference type="EMBL" id="MCP0887052.1"/>
    </source>
</evidence>
<keyword evidence="3 6" id="KW-0812">Transmembrane</keyword>
<accession>A0A9X2JLI9</accession>
<keyword evidence="2" id="KW-0813">Transport</keyword>
<keyword evidence="4 6" id="KW-1133">Transmembrane helix</keyword>
<feature type="domain" description="Major facilitator superfamily (MFS) profile" evidence="7">
    <location>
        <begin position="233"/>
        <end position="416"/>
    </location>
</feature>
<feature type="transmembrane region" description="Helical" evidence="6">
    <location>
        <begin position="357"/>
        <end position="376"/>
    </location>
</feature>
<evidence type="ECO:0000256" key="6">
    <source>
        <dbReference type="SAM" id="Phobius"/>
    </source>
</evidence>
<dbReference type="InterPro" id="IPR050495">
    <property type="entry name" value="ATG22/LtaA_families"/>
</dbReference>
<evidence type="ECO:0000259" key="7">
    <source>
        <dbReference type="PROSITE" id="PS50850"/>
    </source>
</evidence>
<evidence type="ECO:0000256" key="5">
    <source>
        <dbReference type="ARBA" id="ARBA00023136"/>
    </source>
</evidence>
<feature type="transmembrane region" description="Helical" evidence="6">
    <location>
        <begin position="323"/>
        <end position="345"/>
    </location>
</feature>
<dbReference type="PANTHER" id="PTHR23519">
    <property type="entry name" value="AUTOPHAGY-RELATED PROTEIN 22"/>
    <property type="match status" value="1"/>
</dbReference>
<feature type="transmembrane region" description="Helical" evidence="6">
    <location>
        <begin position="171"/>
        <end position="193"/>
    </location>
</feature>
<organism evidence="8 9">
    <name type="scientific">Ligilactobacillus ubinensis</name>
    <dbReference type="NCBI Taxonomy" id="2876789"/>
    <lineage>
        <taxon>Bacteria</taxon>
        <taxon>Bacillati</taxon>
        <taxon>Bacillota</taxon>
        <taxon>Bacilli</taxon>
        <taxon>Lactobacillales</taxon>
        <taxon>Lactobacillaceae</taxon>
        <taxon>Ligilactobacillus</taxon>
    </lineage>
</organism>
<dbReference type="PROSITE" id="PS50850">
    <property type="entry name" value="MFS"/>
    <property type="match status" value="1"/>
</dbReference>
<dbReference type="EMBL" id="JAIULA010000011">
    <property type="protein sequence ID" value="MCP0887052.1"/>
    <property type="molecule type" value="Genomic_DNA"/>
</dbReference>
<feature type="transmembrane region" description="Helical" evidence="6">
    <location>
        <begin position="388"/>
        <end position="405"/>
    </location>
</feature>
<evidence type="ECO:0000256" key="3">
    <source>
        <dbReference type="ARBA" id="ARBA00022692"/>
    </source>
</evidence>
<feature type="transmembrane region" description="Helical" evidence="6">
    <location>
        <begin position="82"/>
        <end position="101"/>
    </location>
</feature>
<feature type="transmembrane region" description="Helical" evidence="6">
    <location>
        <begin position="12"/>
        <end position="33"/>
    </location>
</feature>
<keyword evidence="9" id="KW-1185">Reference proteome</keyword>
<comment type="caution">
    <text evidence="8">The sequence shown here is derived from an EMBL/GenBank/DDBJ whole genome shotgun (WGS) entry which is preliminary data.</text>
</comment>
<feature type="transmembrane region" description="Helical" evidence="6">
    <location>
        <begin position="234"/>
        <end position="257"/>
    </location>
</feature>
<dbReference type="InterPro" id="IPR020846">
    <property type="entry name" value="MFS_dom"/>
</dbReference>
<feature type="transmembrane region" description="Helical" evidence="6">
    <location>
        <begin position="53"/>
        <end position="75"/>
    </location>
</feature>
<evidence type="ECO:0000313" key="9">
    <source>
        <dbReference type="Proteomes" id="UP001139006"/>
    </source>
</evidence>
<sequence length="416" mass="46783">MNFTKEEKSWMLYDCANSAYSLIIVTAILPVYFKYVAGNGGLSEQTTTVYWGYVSSFSTFIISVLAPLLGTLADYMGNKKRFFNYSVLIGVIMTGMLAFIPQNQWEILLIVYTLSHIGYQAANLFYDAFITDITDNKRNDMVSSYGFGIGYIGSATLFVVVMLLITTSGFGMLNSVLAIRLSFLLTTIWWLLFSIPMLRNVKQHYGIDAVQNPIQNSLKRIVKTVKKIQQYKRVLGFMVAYFFFIDGVDTIITMATAFGVDMGIKTSNLLLILLILNIIAFPCTIIYGKLAQKFGTKKMILIAIFVYIMICFYAIFMKTVLDFWILGILVGSSQGGIQALSRSYFARIIPREQANEFFGFYNIFGKFSAVLGPLLFSVTTQMTGKSQFGIASLALLFILGAYFLIRLKENEPVNEI</sequence>
<protein>
    <submittedName>
        <fullName evidence="8">MFS transporter</fullName>
    </submittedName>
</protein>
<feature type="transmembrane region" description="Helical" evidence="6">
    <location>
        <begin position="269"/>
        <end position="287"/>
    </location>
</feature>
<feature type="transmembrane region" description="Helical" evidence="6">
    <location>
        <begin position="142"/>
        <end position="165"/>
    </location>
</feature>
<evidence type="ECO:0000256" key="1">
    <source>
        <dbReference type="ARBA" id="ARBA00004651"/>
    </source>
</evidence>
<evidence type="ECO:0000256" key="4">
    <source>
        <dbReference type="ARBA" id="ARBA00022989"/>
    </source>
</evidence>
<dbReference type="GO" id="GO:0022857">
    <property type="term" value="F:transmembrane transporter activity"/>
    <property type="evidence" value="ECO:0007669"/>
    <property type="project" value="InterPro"/>
</dbReference>
<dbReference type="InterPro" id="IPR024671">
    <property type="entry name" value="Atg22-like"/>
</dbReference>
<feature type="transmembrane region" description="Helical" evidence="6">
    <location>
        <begin position="107"/>
        <end position="130"/>
    </location>
</feature>
<dbReference type="Proteomes" id="UP001139006">
    <property type="component" value="Unassembled WGS sequence"/>
</dbReference>
<dbReference type="GO" id="GO:0005886">
    <property type="term" value="C:plasma membrane"/>
    <property type="evidence" value="ECO:0007669"/>
    <property type="project" value="UniProtKB-SubCell"/>
</dbReference>
<dbReference type="AlphaFoldDB" id="A0A9X2JLI9"/>
<feature type="transmembrane region" description="Helical" evidence="6">
    <location>
        <begin position="299"/>
        <end position="317"/>
    </location>
</feature>
<dbReference type="Gene3D" id="1.20.1250.20">
    <property type="entry name" value="MFS general substrate transporter like domains"/>
    <property type="match status" value="2"/>
</dbReference>
<comment type="subcellular location">
    <subcellularLocation>
        <location evidence="1">Cell membrane</location>
        <topology evidence="1">Multi-pass membrane protein</topology>
    </subcellularLocation>
</comment>
<keyword evidence="5 6" id="KW-0472">Membrane</keyword>
<name>A0A9X2JLI9_9LACO</name>
<reference evidence="8 9" key="1">
    <citation type="journal article" date="2023" name="Int. J. Syst. Evol. Microbiol.">
        <title>Ligilactobacillus ubinensis sp. nov., a novel species isolated from the wild ferment of a durian fruit (Durio zibethinus).</title>
        <authorList>
            <person name="Heng Y.C."/>
            <person name="Menon N."/>
            <person name="Chen B."/>
            <person name="Loo B.Z.L."/>
            <person name="Wong G.W.J."/>
            <person name="Lim A.C.H."/>
            <person name="Silvaraju S."/>
            <person name="Kittelmann S."/>
        </authorList>
    </citation>
    <scope>NUCLEOTIDE SEQUENCE [LARGE SCALE GENOMIC DNA]</scope>
    <source>
        <strain evidence="8 9">WILCCON 0076</strain>
    </source>
</reference>
<dbReference type="CDD" id="cd17482">
    <property type="entry name" value="MFS_YxiO_like"/>
    <property type="match status" value="1"/>
</dbReference>
<proteinExistence type="predicted"/>
<evidence type="ECO:0000256" key="2">
    <source>
        <dbReference type="ARBA" id="ARBA00022448"/>
    </source>
</evidence>